<proteinExistence type="predicted"/>
<protein>
    <submittedName>
        <fullName evidence="2">Uncharacterized protein</fullName>
    </submittedName>
</protein>
<evidence type="ECO:0000256" key="1">
    <source>
        <dbReference type="SAM" id="Phobius"/>
    </source>
</evidence>
<name>A0A0E3UWB2_9BACT</name>
<dbReference type="KEGG" id="pko:PKOR_09075"/>
<dbReference type="RefSeq" id="WP_046310274.1">
    <property type="nucleotide sequence ID" value="NZ_CBCSCY010000004.1"/>
</dbReference>
<dbReference type="AlphaFoldDB" id="A0A0E3UWB2"/>
<keyword evidence="3" id="KW-1185">Reference proteome</keyword>
<organism evidence="2 3">
    <name type="scientific">Pontibacter korlensis</name>
    <dbReference type="NCBI Taxonomy" id="400092"/>
    <lineage>
        <taxon>Bacteria</taxon>
        <taxon>Pseudomonadati</taxon>
        <taxon>Bacteroidota</taxon>
        <taxon>Cytophagia</taxon>
        <taxon>Cytophagales</taxon>
        <taxon>Hymenobacteraceae</taxon>
        <taxon>Pontibacter</taxon>
    </lineage>
</organism>
<keyword evidence="1" id="KW-0472">Membrane</keyword>
<evidence type="ECO:0000313" key="2">
    <source>
        <dbReference type="EMBL" id="AKD03252.1"/>
    </source>
</evidence>
<reference evidence="2 3" key="1">
    <citation type="journal article" date="2015" name="Sci. Rep.">
        <title>Unraveling adaptation of Pontibacter korlensis to radiation and infertility in desert through complete genome and comparative transcriptomic analysis.</title>
        <authorList>
            <person name="Dai J."/>
            <person name="Dai W."/>
            <person name="Qiu C."/>
            <person name="Yang Z."/>
            <person name="Zhang Y."/>
            <person name="Zhou M."/>
            <person name="Zhang L."/>
            <person name="Fang C."/>
            <person name="Gao Q."/>
            <person name="Yang Q."/>
            <person name="Li X."/>
            <person name="Wang Z."/>
            <person name="Wang Z."/>
            <person name="Jia Z."/>
            <person name="Chen X."/>
        </authorList>
    </citation>
    <scope>NUCLEOTIDE SEQUENCE [LARGE SCALE GENOMIC DNA]</scope>
    <source>
        <strain evidence="2 3">X14-1T</strain>
    </source>
</reference>
<feature type="transmembrane region" description="Helical" evidence="1">
    <location>
        <begin position="86"/>
        <end position="105"/>
    </location>
</feature>
<dbReference type="EMBL" id="CP009621">
    <property type="protein sequence ID" value="AKD03252.1"/>
    <property type="molecule type" value="Genomic_DNA"/>
</dbReference>
<accession>A0A0E3UWB2</accession>
<dbReference type="PATRIC" id="fig|400092.3.peg.1996"/>
<sequence length="115" mass="13486">MLASILTAVIFFLLALLFPHKPKPVGDYDKLIFLNEYKYKIYEIFSIIPLFFFTGLICYIFYLLGNDVQELYFRGRSLDFAIYPPESFWLVPGLCFGLGLIMPPIELLYRLVLRD</sequence>
<keyword evidence="1" id="KW-0812">Transmembrane</keyword>
<dbReference type="Proteomes" id="UP000033109">
    <property type="component" value="Chromosome"/>
</dbReference>
<dbReference type="STRING" id="400092.PKOR_09075"/>
<dbReference type="OrthoDB" id="850502at2"/>
<evidence type="ECO:0000313" key="3">
    <source>
        <dbReference type="Proteomes" id="UP000033109"/>
    </source>
</evidence>
<keyword evidence="1" id="KW-1133">Transmembrane helix</keyword>
<dbReference type="HOGENOM" id="CLU_2106745_0_0_10"/>
<feature type="transmembrane region" description="Helical" evidence="1">
    <location>
        <begin position="41"/>
        <end position="65"/>
    </location>
</feature>
<gene>
    <name evidence="2" type="ORF">PKOR_09075</name>
</gene>